<dbReference type="Proteomes" id="UP001165122">
    <property type="component" value="Unassembled WGS sequence"/>
</dbReference>
<dbReference type="GO" id="GO:0008757">
    <property type="term" value="F:S-adenosylmethionine-dependent methyltransferase activity"/>
    <property type="evidence" value="ECO:0007669"/>
    <property type="project" value="InterPro"/>
</dbReference>
<evidence type="ECO:0000313" key="5">
    <source>
        <dbReference type="EMBL" id="GMH79025.1"/>
    </source>
</evidence>
<dbReference type="InterPro" id="IPR051052">
    <property type="entry name" value="Diverse_substrate_MTase"/>
</dbReference>
<evidence type="ECO:0000313" key="6">
    <source>
        <dbReference type="Proteomes" id="UP001165122"/>
    </source>
</evidence>
<dbReference type="Gene3D" id="3.40.50.150">
    <property type="entry name" value="Vaccinia Virus protein VP39"/>
    <property type="match status" value="1"/>
</dbReference>
<gene>
    <name evidence="5" type="ORF">TrLO_g7730</name>
</gene>
<evidence type="ECO:0000256" key="2">
    <source>
        <dbReference type="ARBA" id="ARBA00022603"/>
    </source>
</evidence>
<evidence type="ECO:0000259" key="4">
    <source>
        <dbReference type="Pfam" id="PF08241"/>
    </source>
</evidence>
<dbReference type="CDD" id="cd02440">
    <property type="entry name" value="AdoMet_MTases"/>
    <property type="match status" value="1"/>
</dbReference>
<accession>A0A9W7EID1</accession>
<dbReference type="OrthoDB" id="66144at2759"/>
<dbReference type="InterPro" id="IPR013216">
    <property type="entry name" value="Methyltransf_11"/>
</dbReference>
<reference evidence="6" key="1">
    <citation type="journal article" date="2023" name="Commun. Biol.">
        <title>Genome analysis of Parmales, the sister group of diatoms, reveals the evolutionary specialization of diatoms from phago-mixotrophs to photoautotrophs.</title>
        <authorList>
            <person name="Ban H."/>
            <person name="Sato S."/>
            <person name="Yoshikawa S."/>
            <person name="Yamada K."/>
            <person name="Nakamura Y."/>
            <person name="Ichinomiya M."/>
            <person name="Sato N."/>
            <person name="Blanc-Mathieu R."/>
            <person name="Endo H."/>
            <person name="Kuwata A."/>
            <person name="Ogata H."/>
        </authorList>
    </citation>
    <scope>NUCLEOTIDE SEQUENCE [LARGE SCALE GENOMIC DNA]</scope>
    <source>
        <strain evidence="6">NIES 3700</strain>
    </source>
</reference>
<comment type="similarity">
    <text evidence="1">Belongs to the methyltransferase superfamily.</text>
</comment>
<dbReference type="InterPro" id="IPR029063">
    <property type="entry name" value="SAM-dependent_MTases_sf"/>
</dbReference>
<name>A0A9W7EID1_9STRA</name>
<feature type="domain" description="Methyltransferase type 11" evidence="4">
    <location>
        <begin position="59"/>
        <end position="158"/>
    </location>
</feature>
<protein>
    <recommendedName>
        <fullName evidence="4">Methyltransferase type 11 domain-containing protein</fullName>
    </recommendedName>
</protein>
<keyword evidence="2" id="KW-0489">Methyltransferase</keyword>
<dbReference type="PANTHER" id="PTHR44942">
    <property type="entry name" value="METHYLTRANSF_11 DOMAIN-CONTAINING PROTEIN"/>
    <property type="match status" value="1"/>
</dbReference>
<dbReference type="PANTHER" id="PTHR44942:SF4">
    <property type="entry name" value="METHYLTRANSFERASE TYPE 11 DOMAIN-CONTAINING PROTEIN"/>
    <property type="match status" value="1"/>
</dbReference>
<comment type="caution">
    <text evidence="5">The sequence shown here is derived from an EMBL/GenBank/DDBJ whole genome shotgun (WGS) entry which is preliminary data.</text>
</comment>
<evidence type="ECO:0000256" key="1">
    <source>
        <dbReference type="ARBA" id="ARBA00008361"/>
    </source>
</evidence>
<dbReference type="EMBL" id="BRXW01000912">
    <property type="protein sequence ID" value="GMH79025.1"/>
    <property type="molecule type" value="Genomic_DNA"/>
</dbReference>
<sequence>MAGLSVCTIRSVHKVAASGFADAEHYDSTRPSYPAAAVEKIISLTQKNRTVDDPPTIVELGAGTGLFTKLATTSISTSPIPTTTYIANEISPPFLNFLQNLNLPLTTCTGSASQIGGVDVPDNTADLIICAQSFHWFIPYPAAYMEIRRILKPGGMLCLLWNERDESINWQKHLEEEIINHLYKEDDPRQQSKKWNESFEHFLGNYYGNLHNINYERSFIHAGGAEMIVGRIMSLSVVSRLPDSEKIEVENRVKEWLKNREDVDLENEEMIYRTELYYTQVIA</sequence>
<evidence type="ECO:0000256" key="3">
    <source>
        <dbReference type="ARBA" id="ARBA00022679"/>
    </source>
</evidence>
<dbReference type="AlphaFoldDB" id="A0A9W7EID1"/>
<dbReference type="GO" id="GO:0032259">
    <property type="term" value="P:methylation"/>
    <property type="evidence" value="ECO:0007669"/>
    <property type="project" value="UniProtKB-KW"/>
</dbReference>
<keyword evidence="3" id="KW-0808">Transferase</keyword>
<organism evidence="5 6">
    <name type="scientific">Triparma laevis f. longispina</name>
    <dbReference type="NCBI Taxonomy" id="1714387"/>
    <lineage>
        <taxon>Eukaryota</taxon>
        <taxon>Sar</taxon>
        <taxon>Stramenopiles</taxon>
        <taxon>Ochrophyta</taxon>
        <taxon>Bolidophyceae</taxon>
        <taxon>Parmales</taxon>
        <taxon>Triparmaceae</taxon>
        <taxon>Triparma</taxon>
    </lineage>
</organism>
<proteinExistence type="inferred from homology"/>
<keyword evidence="6" id="KW-1185">Reference proteome</keyword>
<dbReference type="SUPFAM" id="SSF53335">
    <property type="entry name" value="S-adenosyl-L-methionine-dependent methyltransferases"/>
    <property type="match status" value="1"/>
</dbReference>
<dbReference type="Pfam" id="PF08241">
    <property type="entry name" value="Methyltransf_11"/>
    <property type="match status" value="1"/>
</dbReference>